<keyword evidence="4" id="KW-1185">Reference proteome</keyword>
<dbReference type="Proteomes" id="UP001431634">
    <property type="component" value="Unassembled WGS sequence"/>
</dbReference>
<dbReference type="RefSeq" id="WP_281449070.1">
    <property type="nucleotide sequence ID" value="NZ_JASBAO010000005.1"/>
</dbReference>
<keyword evidence="1" id="KW-0051">Antiviral defense</keyword>
<dbReference type="CDD" id="cd05400">
    <property type="entry name" value="NT_2-5OAS_ClassI-CCAase"/>
    <property type="match status" value="1"/>
</dbReference>
<reference evidence="3" key="1">
    <citation type="submission" date="2023-05" db="EMBL/GenBank/DDBJ databases">
        <title>Whole genome sequence of Commensalibacter sp.</title>
        <authorList>
            <person name="Charoenyingcharoen P."/>
            <person name="Yukphan P."/>
        </authorList>
    </citation>
    <scope>NUCLEOTIDE SEQUENCE</scope>
    <source>
        <strain evidence="3">TBRC 16381</strain>
    </source>
</reference>
<dbReference type="SUPFAM" id="SSF81301">
    <property type="entry name" value="Nucleotidyltransferase"/>
    <property type="match status" value="1"/>
</dbReference>
<dbReference type="Pfam" id="PF18134">
    <property type="entry name" value="AGS_C"/>
    <property type="match status" value="1"/>
</dbReference>
<sequence length="425" mass="49757">MSIASMFEDFLTNLRVDNADEISRRYETITCSLNKRFRNNDEKFRNRLQVGSYGRFTAIKGISDLDMLYIMPDSTRGNYWLHGQYKLLSEVKEAIQKRYSSTNIKVDRLVVCVTFTNFYIEVQPVFEQEDGSFLYPDTYCGGSWKKTDPRKEIQATKEFDNQIFRHLCKMVRAWKNKCGVVMGGLLIDTLVYNFLRDNRNYDGKSYSVYHLLSLKFFEFIAGLADQEYFLALGSNQRVKVTSKFQREAKKAYDLCLDAIESDEDHIAYKKWRKIYGYYFPAPARNIANESLSLPYSFENTEEFIERDFSVDIRYSLELDCIVTQNGYRPFFLRLFKGFLAANKDLEFNASNIDVPCPYILKWKVLNIGREAERKNCIRGQIFDDKGYKQIKEKTSFSGNHLVECYVIKDNVVVARQSIIVPIEIK</sequence>
<evidence type="ECO:0000313" key="3">
    <source>
        <dbReference type="EMBL" id="MDI2091903.1"/>
    </source>
</evidence>
<accession>A0ABT6Q462</accession>
<comment type="caution">
    <text evidence="3">The sequence shown here is derived from an EMBL/GenBank/DDBJ whole genome shotgun (WGS) entry which is preliminary data.</text>
</comment>
<dbReference type="InterPro" id="IPR040511">
    <property type="entry name" value="AGS_C"/>
</dbReference>
<feature type="domain" description="Adenylyl/Guanylyl and SMODS C-terminal sensor" evidence="2">
    <location>
        <begin position="299"/>
        <end position="423"/>
    </location>
</feature>
<protein>
    <recommendedName>
        <fullName evidence="2">Adenylyl/Guanylyl and SMODS C-terminal sensor domain-containing protein</fullName>
    </recommendedName>
</protein>
<evidence type="ECO:0000313" key="4">
    <source>
        <dbReference type="Proteomes" id="UP001431634"/>
    </source>
</evidence>
<evidence type="ECO:0000259" key="2">
    <source>
        <dbReference type="Pfam" id="PF18134"/>
    </source>
</evidence>
<dbReference type="InterPro" id="IPR006116">
    <property type="entry name" value="NT_2-5OAS_ClassI-CCAase"/>
</dbReference>
<name>A0ABT6Q462_9PROT</name>
<proteinExistence type="predicted"/>
<dbReference type="Pfam" id="PF18144">
    <property type="entry name" value="SMODS"/>
    <property type="match status" value="1"/>
</dbReference>
<organism evidence="3 4">
    <name type="scientific">Commensalibacter oyaizuii</name>
    <dbReference type="NCBI Taxonomy" id="3043873"/>
    <lineage>
        <taxon>Bacteria</taxon>
        <taxon>Pseudomonadati</taxon>
        <taxon>Pseudomonadota</taxon>
        <taxon>Alphaproteobacteria</taxon>
        <taxon>Acetobacterales</taxon>
        <taxon>Acetobacteraceae</taxon>
    </lineage>
</organism>
<gene>
    <name evidence="3" type="ORF">QJV27_11070</name>
</gene>
<dbReference type="EMBL" id="JASBAO010000005">
    <property type="protein sequence ID" value="MDI2091903.1"/>
    <property type="molecule type" value="Genomic_DNA"/>
</dbReference>
<dbReference type="InterPro" id="IPR043519">
    <property type="entry name" value="NT_sf"/>
</dbReference>
<evidence type="ECO:0000256" key="1">
    <source>
        <dbReference type="ARBA" id="ARBA00023118"/>
    </source>
</evidence>